<organism evidence="2 3">
    <name type="scientific">Nonomuraea turkmeniaca</name>
    <dbReference type="NCBI Taxonomy" id="103838"/>
    <lineage>
        <taxon>Bacteria</taxon>
        <taxon>Bacillati</taxon>
        <taxon>Actinomycetota</taxon>
        <taxon>Actinomycetes</taxon>
        <taxon>Streptosporangiales</taxon>
        <taxon>Streptosporangiaceae</taxon>
        <taxon>Nonomuraea</taxon>
    </lineage>
</organism>
<dbReference type="PANTHER" id="PTHR34595">
    <property type="entry name" value="BLR5612 PROTEIN"/>
    <property type="match status" value="1"/>
</dbReference>
<proteinExistence type="predicted"/>
<dbReference type="AlphaFoldDB" id="A0A5S4FQK0"/>
<sequence length="296" mass="32789">MTRPLLSRIAETLYWIGRYVERADDTARLLDVSVHRMLDEPDTCRSLYAVLGLSPAAPAGAQAVIRRLAYDLDEPASIAASVRSARDSARGVREVLSSEVWECLNVTWHHLSKLETLPPHGYLAFVRERAALFFGLADATMSRDDCWRFIVLGRSLERVDMTTRLLGVHLTSDWRLLLQASGADESFTRTHGSRDGAVLEFLLLDRLFPRSVVYSLLTAEKCLRALAPDTARAGVADSAQAAIGRVRAGLEYSDLDELSDRLPELLGTLQEACAAAGEAITKRFFQRREAMAWVGA</sequence>
<accession>A0A5S4FQK0</accession>
<reference evidence="2 3" key="1">
    <citation type="submission" date="2019-05" db="EMBL/GenBank/DDBJ databases">
        <title>Draft genome sequence of Nonomuraea turkmeniaca DSM 43926.</title>
        <authorList>
            <person name="Saricaoglu S."/>
            <person name="Isik K."/>
        </authorList>
    </citation>
    <scope>NUCLEOTIDE SEQUENCE [LARGE SCALE GENOMIC DNA]</scope>
    <source>
        <strain evidence="2 3">DSM 43926</strain>
    </source>
</reference>
<dbReference type="Proteomes" id="UP000309128">
    <property type="component" value="Unassembled WGS sequence"/>
</dbReference>
<comment type="caution">
    <text evidence="2">The sequence shown here is derived from an EMBL/GenBank/DDBJ whole genome shotgun (WGS) entry which is preliminary data.</text>
</comment>
<evidence type="ECO:0000259" key="1">
    <source>
        <dbReference type="Pfam" id="PF04168"/>
    </source>
</evidence>
<gene>
    <name evidence="2" type="ORF">ETD86_35420</name>
</gene>
<protein>
    <submittedName>
        <fullName evidence="2">Alpha-E domain-containing protein</fullName>
    </submittedName>
</protein>
<dbReference type="InterPro" id="IPR007296">
    <property type="entry name" value="DUF403"/>
</dbReference>
<dbReference type="InterPro" id="IPR051680">
    <property type="entry name" value="ATP-dep_Glu-Cys_Ligase-2"/>
</dbReference>
<evidence type="ECO:0000313" key="3">
    <source>
        <dbReference type="Proteomes" id="UP000309128"/>
    </source>
</evidence>
<name>A0A5S4FQK0_9ACTN</name>
<keyword evidence="3" id="KW-1185">Reference proteome</keyword>
<feature type="domain" description="DUF403" evidence="1">
    <location>
        <begin position="5"/>
        <end position="285"/>
    </location>
</feature>
<dbReference type="EMBL" id="VCKY01000153">
    <property type="protein sequence ID" value="TMR11581.1"/>
    <property type="molecule type" value="Genomic_DNA"/>
</dbReference>
<dbReference type="OrthoDB" id="9803532at2"/>
<dbReference type="Pfam" id="PF04168">
    <property type="entry name" value="Alpha-E"/>
    <property type="match status" value="1"/>
</dbReference>
<evidence type="ECO:0000313" key="2">
    <source>
        <dbReference type="EMBL" id="TMR11581.1"/>
    </source>
</evidence>
<dbReference type="PANTHER" id="PTHR34595:SF7">
    <property type="entry name" value="SLL1039 PROTEIN"/>
    <property type="match status" value="1"/>
</dbReference>
<dbReference type="RefSeq" id="WP_138670995.1">
    <property type="nucleotide sequence ID" value="NZ_VCKY01000153.1"/>
</dbReference>